<dbReference type="PANTHER" id="PTHR31322:SF2">
    <property type="entry name" value="E3 UBIQUITIN-PROTEIN LIGASE TM129"/>
    <property type="match status" value="1"/>
</dbReference>
<dbReference type="AlphaFoldDB" id="A0A1S3IYV6"/>
<keyword evidence="3 6" id="KW-0812">Transmembrane</keyword>
<dbReference type="InParanoid" id="A0A1S3IYV6"/>
<evidence type="ECO:0000313" key="8">
    <source>
        <dbReference type="RefSeq" id="XP_013403390.1"/>
    </source>
</evidence>
<dbReference type="FunCoup" id="A0A1S3IYV6">
    <property type="interactions" value="2065"/>
</dbReference>
<keyword evidence="4 6" id="KW-1133">Transmembrane helix</keyword>
<gene>
    <name evidence="8" type="primary">LOC106168765</name>
</gene>
<evidence type="ECO:0000256" key="1">
    <source>
        <dbReference type="ARBA" id="ARBA00004141"/>
    </source>
</evidence>
<evidence type="ECO:0000256" key="4">
    <source>
        <dbReference type="ARBA" id="ARBA00022989"/>
    </source>
</evidence>
<dbReference type="OrthoDB" id="10055027at2759"/>
<dbReference type="Proteomes" id="UP000085678">
    <property type="component" value="Unplaced"/>
</dbReference>
<comment type="similarity">
    <text evidence="2">Belongs to the TMEM129 family.</text>
</comment>
<evidence type="ECO:0000256" key="2">
    <source>
        <dbReference type="ARBA" id="ARBA00007332"/>
    </source>
</evidence>
<evidence type="ECO:0000313" key="7">
    <source>
        <dbReference type="Proteomes" id="UP000085678"/>
    </source>
</evidence>
<sequence length="366" mass="41957">MSTVVYGPEYWLVTLVYWMLAACFVAPPSEFVHGGLTVQNLLSSYLGSEEMNFIYYHIRRTTATAIIHSFIPLGYYFIIGFAIQDLHLYHLHRASFYWKIYLAASLIIPFCVCLLAYFWSLKKWNNHPIAKNLGYLGNGDSWRAVASSIDVEFRRINKFTSGVPGRRLYVTDSWIIQTAAYHLNVAHQRDMHLTLSGAEEHEISPESFQGVQFLNITVDSINEHVQSFVIRLNSLEYGDLKEKLQAPVRNAREIVIHQSLGDRFLLAFKEQIDKNARFNVAQDVELDSCIGCMLVPANTKLQKLCDQPEEGECKQCYCRPLWCIDCMGKWFASRQDQQKPELWLSGKAPCPMCRATFCVLDVSRIG</sequence>
<feature type="transmembrane region" description="Helical" evidence="6">
    <location>
        <begin position="63"/>
        <end position="84"/>
    </location>
</feature>
<organism evidence="7 8">
    <name type="scientific">Lingula anatina</name>
    <name type="common">Brachiopod</name>
    <name type="synonym">Lingula unguis</name>
    <dbReference type="NCBI Taxonomy" id="7574"/>
    <lineage>
        <taxon>Eukaryota</taxon>
        <taxon>Metazoa</taxon>
        <taxon>Spiralia</taxon>
        <taxon>Lophotrochozoa</taxon>
        <taxon>Brachiopoda</taxon>
        <taxon>Linguliformea</taxon>
        <taxon>Lingulata</taxon>
        <taxon>Lingulida</taxon>
        <taxon>Linguloidea</taxon>
        <taxon>Lingulidae</taxon>
        <taxon>Lingula</taxon>
    </lineage>
</organism>
<dbReference type="GO" id="GO:0061630">
    <property type="term" value="F:ubiquitin protein ligase activity"/>
    <property type="evidence" value="ECO:0007669"/>
    <property type="project" value="InterPro"/>
</dbReference>
<proteinExistence type="inferred from homology"/>
<evidence type="ECO:0000256" key="5">
    <source>
        <dbReference type="ARBA" id="ARBA00023136"/>
    </source>
</evidence>
<dbReference type="GO" id="GO:0016020">
    <property type="term" value="C:membrane"/>
    <property type="evidence" value="ECO:0007669"/>
    <property type="project" value="UniProtKB-SubCell"/>
</dbReference>
<comment type="subcellular location">
    <subcellularLocation>
        <location evidence="1">Membrane</location>
        <topology evidence="1">Multi-pass membrane protein</topology>
    </subcellularLocation>
</comment>
<dbReference type="InterPro" id="IPR018801">
    <property type="entry name" value="TM129"/>
</dbReference>
<keyword evidence="7" id="KW-1185">Reference proteome</keyword>
<feature type="transmembrane region" description="Helical" evidence="6">
    <location>
        <begin position="96"/>
        <end position="119"/>
    </location>
</feature>
<dbReference type="GO" id="GO:0005783">
    <property type="term" value="C:endoplasmic reticulum"/>
    <property type="evidence" value="ECO:0007669"/>
    <property type="project" value="TreeGrafter"/>
</dbReference>
<feature type="transmembrane region" description="Helical" evidence="6">
    <location>
        <begin position="15"/>
        <end position="42"/>
    </location>
</feature>
<dbReference type="PANTHER" id="PTHR31322">
    <property type="entry name" value="E3 UBIQUITIN-PROTEIN LIGASE TM129"/>
    <property type="match status" value="1"/>
</dbReference>
<dbReference type="GO" id="GO:0016567">
    <property type="term" value="P:protein ubiquitination"/>
    <property type="evidence" value="ECO:0007669"/>
    <property type="project" value="InterPro"/>
</dbReference>
<dbReference type="STRING" id="7574.A0A1S3IYV6"/>
<dbReference type="OMA" id="KFATGPP"/>
<name>A0A1S3IYV6_LINAN</name>
<evidence type="ECO:0000256" key="3">
    <source>
        <dbReference type="ARBA" id="ARBA00022692"/>
    </source>
</evidence>
<dbReference type="GeneID" id="106168765"/>
<dbReference type="RefSeq" id="XP_013403390.1">
    <property type="nucleotide sequence ID" value="XM_013547936.1"/>
</dbReference>
<dbReference type="Pfam" id="PF10272">
    <property type="entry name" value="Tmpp129"/>
    <property type="match status" value="1"/>
</dbReference>
<dbReference type="KEGG" id="lak:106168765"/>
<keyword evidence="5 6" id="KW-0472">Membrane</keyword>
<accession>A0A1S3IYV6</accession>
<reference evidence="8" key="1">
    <citation type="submission" date="2025-08" db="UniProtKB">
        <authorList>
            <consortium name="RefSeq"/>
        </authorList>
    </citation>
    <scope>IDENTIFICATION</scope>
    <source>
        <tissue evidence="8">Gonads</tissue>
    </source>
</reference>
<evidence type="ECO:0000256" key="6">
    <source>
        <dbReference type="SAM" id="Phobius"/>
    </source>
</evidence>
<protein>
    <submittedName>
        <fullName evidence="8">E3 ubiquitin-protein ligase TM129</fullName>
    </submittedName>
</protein>